<dbReference type="PANTHER" id="PTHR45966:SF1">
    <property type="entry name" value="GDSL ESTERASE_LIPASE 1-RELATED"/>
    <property type="match status" value="1"/>
</dbReference>
<dbReference type="Pfam" id="PF00657">
    <property type="entry name" value="Lipase_GDSL"/>
    <property type="match status" value="1"/>
</dbReference>
<dbReference type="PROSITE" id="PS01098">
    <property type="entry name" value="LIPASE_GDSL_SER"/>
    <property type="match status" value="1"/>
</dbReference>
<dbReference type="OMA" id="SSCCNGH"/>
<dbReference type="CDD" id="cd01837">
    <property type="entry name" value="SGNH_plant_lipase_like"/>
    <property type="match status" value="1"/>
</dbReference>
<dbReference type="AlphaFoldDB" id="A0A5E4F1Y2"/>
<feature type="chain" id="PRO_5023132535" evidence="3">
    <location>
        <begin position="27"/>
        <end position="357"/>
    </location>
</feature>
<feature type="signal peptide" evidence="3">
    <location>
        <begin position="1"/>
        <end position="26"/>
    </location>
</feature>
<dbReference type="InterPro" id="IPR008265">
    <property type="entry name" value="Lipase_GDSL_AS"/>
</dbReference>
<dbReference type="Gene3D" id="3.40.50.1110">
    <property type="entry name" value="SGNH hydrolase"/>
    <property type="match status" value="1"/>
</dbReference>
<dbReference type="GO" id="GO:0006629">
    <property type="term" value="P:lipid metabolic process"/>
    <property type="evidence" value="ECO:0007669"/>
    <property type="project" value="InterPro"/>
</dbReference>
<dbReference type="FunCoup" id="A0A5E4F1Y2">
    <property type="interactions" value="53"/>
</dbReference>
<sequence>MAAIRFQIYILAFCAGLVIQSSCCNGHSGPQKKRAALFVFGDSLYDAGNNNYINTTTDFQASWFPYGETFFRYPTGRFSDGRTIPDFIAEYAKLPFIPVYLQPGIKDYTYGVNFASGGAGALVETYQGSVMDLKTQVSQFKKVEKQLRQKLGDAEAYTLVSEAVYIINIGNNDYVSPLATNTSHKEYVGWVIGNLTSWIEDIYQKGGRKFALSSLAPFASMPLMRTTQPAGSTAGPSRKEVAALVKLHNRVLAKVLLKLKKELQGFKYSKLNLYTYLKERINHPLKYGFKEGKMACCGSGAYRGIYSCGGKRSVTEYLLCDNATEFVFFDCAHPTERVNKQLSKLWWSNNLKELFEV</sequence>
<protein>
    <submittedName>
        <fullName evidence="4">PREDICTED: GDSL</fullName>
    </submittedName>
</protein>
<keyword evidence="2 3" id="KW-0732">Signal</keyword>
<dbReference type="GO" id="GO:0016298">
    <property type="term" value="F:lipase activity"/>
    <property type="evidence" value="ECO:0007669"/>
    <property type="project" value="InterPro"/>
</dbReference>
<evidence type="ECO:0000313" key="5">
    <source>
        <dbReference type="Proteomes" id="UP000327085"/>
    </source>
</evidence>
<evidence type="ECO:0000256" key="2">
    <source>
        <dbReference type="ARBA" id="ARBA00022729"/>
    </source>
</evidence>
<name>A0A5E4F1Y2_PRUDU</name>
<dbReference type="InterPro" id="IPR035669">
    <property type="entry name" value="SGNH_plant_lipase-like"/>
</dbReference>
<dbReference type="InterPro" id="IPR001087">
    <property type="entry name" value="GDSL"/>
</dbReference>
<reference evidence="5" key="1">
    <citation type="journal article" date="2020" name="Plant J.">
        <title>Transposons played a major role in the diversification between the closely related almond and peach genomes: results from the almond genome sequence.</title>
        <authorList>
            <person name="Alioto T."/>
            <person name="Alexiou K.G."/>
            <person name="Bardil A."/>
            <person name="Barteri F."/>
            <person name="Castanera R."/>
            <person name="Cruz F."/>
            <person name="Dhingra A."/>
            <person name="Duval H."/>
            <person name="Fernandez I Marti A."/>
            <person name="Frias L."/>
            <person name="Galan B."/>
            <person name="Garcia J.L."/>
            <person name="Howad W."/>
            <person name="Gomez-Garrido J."/>
            <person name="Gut M."/>
            <person name="Julca I."/>
            <person name="Morata J."/>
            <person name="Puigdomenech P."/>
            <person name="Ribeca P."/>
            <person name="Rubio Cabetas M.J."/>
            <person name="Vlasova A."/>
            <person name="Wirthensohn M."/>
            <person name="Garcia-Mas J."/>
            <person name="Gabaldon T."/>
            <person name="Casacuberta J.M."/>
            <person name="Arus P."/>
        </authorList>
    </citation>
    <scope>NUCLEOTIDE SEQUENCE [LARGE SCALE GENOMIC DNA]</scope>
    <source>
        <strain evidence="5">cv. Texas</strain>
    </source>
</reference>
<evidence type="ECO:0000256" key="1">
    <source>
        <dbReference type="ARBA" id="ARBA00008668"/>
    </source>
</evidence>
<comment type="similarity">
    <text evidence="1">Belongs to the 'GDSL' lipolytic enzyme family.</text>
</comment>
<proteinExistence type="inferred from homology"/>
<dbReference type="InterPro" id="IPR044552">
    <property type="entry name" value="GLIP1-5/GLL25"/>
</dbReference>
<organism evidence="4 5">
    <name type="scientific">Prunus dulcis</name>
    <name type="common">Almond</name>
    <name type="synonym">Amygdalus dulcis</name>
    <dbReference type="NCBI Taxonomy" id="3755"/>
    <lineage>
        <taxon>Eukaryota</taxon>
        <taxon>Viridiplantae</taxon>
        <taxon>Streptophyta</taxon>
        <taxon>Embryophyta</taxon>
        <taxon>Tracheophyta</taxon>
        <taxon>Spermatophyta</taxon>
        <taxon>Magnoliopsida</taxon>
        <taxon>eudicotyledons</taxon>
        <taxon>Gunneridae</taxon>
        <taxon>Pentapetalae</taxon>
        <taxon>rosids</taxon>
        <taxon>fabids</taxon>
        <taxon>Rosales</taxon>
        <taxon>Rosaceae</taxon>
        <taxon>Amygdaloideae</taxon>
        <taxon>Amygdaleae</taxon>
        <taxon>Prunus</taxon>
    </lineage>
</organism>
<dbReference type="InParanoid" id="A0A5E4F1Y2"/>
<evidence type="ECO:0000256" key="3">
    <source>
        <dbReference type="SAM" id="SignalP"/>
    </source>
</evidence>
<dbReference type="InterPro" id="IPR036514">
    <property type="entry name" value="SGNH_hydro_sf"/>
</dbReference>
<dbReference type="Gramene" id="VVA20661">
    <property type="protein sequence ID" value="VVA20661"/>
    <property type="gene ID" value="Prudul26B015507"/>
</dbReference>
<gene>
    <name evidence="4" type="ORF">ALMOND_2B015507</name>
</gene>
<dbReference type="PANTHER" id="PTHR45966">
    <property type="entry name" value="GDSL-LIKE LIPASE/ACYLHYDROLASE"/>
    <property type="match status" value="1"/>
</dbReference>
<evidence type="ECO:0000313" key="4">
    <source>
        <dbReference type="EMBL" id="VVA20661.1"/>
    </source>
</evidence>
<accession>A0A5E4F1Y2</accession>
<dbReference type="Proteomes" id="UP000327085">
    <property type="component" value="Chromosome 3"/>
</dbReference>
<dbReference type="SUPFAM" id="SSF52266">
    <property type="entry name" value="SGNH hydrolase"/>
    <property type="match status" value="1"/>
</dbReference>
<dbReference type="EMBL" id="CABIKO010000046">
    <property type="protein sequence ID" value="VVA20661.1"/>
    <property type="molecule type" value="Genomic_DNA"/>
</dbReference>